<comment type="similarity">
    <text evidence="1">Belongs to the cytochrome P450 family.</text>
</comment>
<dbReference type="SUPFAM" id="SSF48264">
    <property type="entry name" value="Cytochrome P450"/>
    <property type="match status" value="1"/>
</dbReference>
<proteinExistence type="inferred from homology"/>
<feature type="non-terminal residue" evidence="2">
    <location>
        <position position="1"/>
    </location>
</feature>
<evidence type="ECO:0000256" key="1">
    <source>
        <dbReference type="ARBA" id="ARBA00010617"/>
    </source>
</evidence>
<feature type="non-terminal residue" evidence="2">
    <location>
        <position position="275"/>
    </location>
</feature>
<dbReference type="AlphaFoldDB" id="X0TB95"/>
<dbReference type="GO" id="GO:0020037">
    <property type="term" value="F:heme binding"/>
    <property type="evidence" value="ECO:0007669"/>
    <property type="project" value="InterPro"/>
</dbReference>
<dbReference type="Gene3D" id="1.10.630.10">
    <property type="entry name" value="Cytochrome P450"/>
    <property type="match status" value="1"/>
</dbReference>
<dbReference type="GO" id="GO:0016705">
    <property type="term" value="F:oxidoreductase activity, acting on paired donors, with incorporation or reduction of molecular oxygen"/>
    <property type="evidence" value="ECO:0007669"/>
    <property type="project" value="InterPro"/>
</dbReference>
<dbReference type="GO" id="GO:0005506">
    <property type="term" value="F:iron ion binding"/>
    <property type="evidence" value="ECO:0007669"/>
    <property type="project" value="InterPro"/>
</dbReference>
<gene>
    <name evidence="2" type="ORF">S01H1_31494</name>
</gene>
<dbReference type="PANTHER" id="PTHR46696">
    <property type="entry name" value="P450, PUTATIVE (EUROFUNG)-RELATED"/>
    <property type="match status" value="1"/>
</dbReference>
<dbReference type="EMBL" id="BARS01019427">
    <property type="protein sequence ID" value="GAF90803.1"/>
    <property type="molecule type" value="Genomic_DNA"/>
</dbReference>
<dbReference type="InterPro" id="IPR036396">
    <property type="entry name" value="Cyt_P450_sf"/>
</dbReference>
<reference evidence="2" key="1">
    <citation type="journal article" date="2014" name="Front. Microbiol.">
        <title>High frequency of phylogenetically diverse reductive dehalogenase-homologous genes in deep subseafloor sedimentary metagenomes.</title>
        <authorList>
            <person name="Kawai M."/>
            <person name="Futagami T."/>
            <person name="Toyoda A."/>
            <person name="Takaki Y."/>
            <person name="Nishi S."/>
            <person name="Hori S."/>
            <person name="Arai W."/>
            <person name="Tsubouchi T."/>
            <person name="Morono Y."/>
            <person name="Uchiyama I."/>
            <person name="Ito T."/>
            <person name="Fujiyama A."/>
            <person name="Inagaki F."/>
            <person name="Takami H."/>
        </authorList>
    </citation>
    <scope>NUCLEOTIDE SEQUENCE</scope>
    <source>
        <strain evidence="2">Expedition CK06-06</strain>
    </source>
</reference>
<evidence type="ECO:0000313" key="2">
    <source>
        <dbReference type="EMBL" id="GAF90803.1"/>
    </source>
</evidence>
<protein>
    <recommendedName>
        <fullName evidence="3">Cytochrome P450</fullName>
    </recommendedName>
</protein>
<accession>X0TB95</accession>
<dbReference type="PANTHER" id="PTHR46696:SF1">
    <property type="entry name" value="CYTOCHROME P450 YJIB-RELATED"/>
    <property type="match status" value="1"/>
</dbReference>
<dbReference type="PRINTS" id="PR00359">
    <property type="entry name" value="BP450"/>
</dbReference>
<dbReference type="GO" id="GO:0004497">
    <property type="term" value="F:monooxygenase activity"/>
    <property type="evidence" value="ECO:0007669"/>
    <property type="project" value="InterPro"/>
</dbReference>
<name>X0TB95_9ZZZZ</name>
<organism evidence="2">
    <name type="scientific">marine sediment metagenome</name>
    <dbReference type="NCBI Taxonomy" id="412755"/>
    <lineage>
        <taxon>unclassified sequences</taxon>
        <taxon>metagenomes</taxon>
        <taxon>ecological metagenomes</taxon>
    </lineage>
</organism>
<evidence type="ECO:0008006" key="3">
    <source>
        <dbReference type="Google" id="ProtNLM"/>
    </source>
</evidence>
<dbReference type="InterPro" id="IPR001128">
    <property type="entry name" value="Cyt_P450"/>
</dbReference>
<dbReference type="InterPro" id="IPR002397">
    <property type="entry name" value="Cyt_P450_B"/>
</dbReference>
<dbReference type="Pfam" id="PF00067">
    <property type="entry name" value="p450"/>
    <property type="match status" value="1"/>
</dbReference>
<comment type="caution">
    <text evidence="2">The sequence shown here is derived from an EMBL/GenBank/DDBJ whole genome shotgun (WGS) entry which is preliminary data.</text>
</comment>
<sequence length="275" mass="31099">NSPFEVREFRADQLVEQDRPEHLHQRSVVHEYFTPTAMESWRPFVRDAVAELLDELEPLGRMDVLTDLAAPLPVRVIAQMMDVPWEDRDHLRELADSILYMNRGEPYRLRPLTEGMRGIVEYATPLVEERLDRPGDDFISILAQGEKAGIFTRHQVLVNTGLLLFAGHETTMNLICNGLLAFIGHPDQWDLLAADPGGMARLATEECLRYDPPVKSTQRIAAEDVPLGGKAIHKGDRIRWIMAAANRDPSVFPDPDRFDIGRQPNPHISFGSGIH</sequence>